<feature type="compositionally biased region" description="Basic and acidic residues" evidence="4">
    <location>
        <begin position="1134"/>
        <end position="1154"/>
    </location>
</feature>
<dbReference type="InParanoid" id="A0A3Q3MEF4"/>
<dbReference type="PANTHER" id="PTHR16181">
    <property type="entry name" value="PROTEIN FAM83A-RELATED"/>
    <property type="match status" value="1"/>
</dbReference>
<dbReference type="GO" id="GO:0030335">
    <property type="term" value="P:positive regulation of cell migration"/>
    <property type="evidence" value="ECO:0007669"/>
    <property type="project" value="TreeGrafter"/>
</dbReference>
<feature type="region of interest" description="Disordered" evidence="4">
    <location>
        <begin position="429"/>
        <end position="460"/>
    </location>
</feature>
<feature type="compositionally biased region" description="Polar residues" evidence="4">
    <location>
        <begin position="1078"/>
        <end position="1115"/>
    </location>
</feature>
<evidence type="ECO:0000256" key="1">
    <source>
        <dbReference type="ARBA" id="ARBA00004496"/>
    </source>
</evidence>
<dbReference type="GO" id="GO:0045104">
    <property type="term" value="P:intermediate filament cytoskeleton organization"/>
    <property type="evidence" value="ECO:0007669"/>
    <property type="project" value="TreeGrafter"/>
</dbReference>
<feature type="compositionally biased region" description="Basic and acidic residues" evidence="4">
    <location>
        <begin position="1044"/>
        <end position="1057"/>
    </location>
</feature>
<feature type="region of interest" description="Disordered" evidence="4">
    <location>
        <begin position="501"/>
        <end position="561"/>
    </location>
</feature>
<dbReference type="GeneTree" id="ENSGT00940000159342"/>
<dbReference type="InterPro" id="IPR012461">
    <property type="entry name" value="SACK1"/>
</dbReference>
<dbReference type="RefSeq" id="XP_026156351.1">
    <property type="nucleotide sequence ID" value="XM_026300566.1"/>
</dbReference>
<proteinExistence type="inferred from homology"/>
<evidence type="ECO:0000256" key="2">
    <source>
        <dbReference type="ARBA" id="ARBA00006937"/>
    </source>
</evidence>
<sequence length="1202" mass="135174">MAHRSQSSSYGDNPLDPNYLPPHYREEYRLAIDALIERDIKGYYEFLQTTDVVSFLAQPEIEHIKSAVQGPNQTSSIPELTYNERSDEADGSSDTYWPVQSDLAAPGLDLGWPLPQHSFIGPTEVTTLVNPSDPDMPSIKEQARRLIKTARQVIAVVMDIFTDIDIFADLLDAAARHIPVYILLDEQNTHHFVSMVLNCKVNLDLIPMMRVRTVAGITYYCRTGKSFKGQVKDRFLLVDCRAVLSGNYSFMWSYEKIHRCIAHLFLGELVATFDEEFRILFAQSEPLVIDPSDGALATTDTSSTSNYLGNQFGLKRSQSLRNPIGYRRQPEISSAFPYGDSDRNLTLSFRRNDPFRHSMEPGPGITIGKYSQQQLRLPQSFMEQGRSIVSRQMEISTSAFKRHSYAEGTQENYTSSRQYMKHRVMNNLDETDFHRDQKKSSHYYSEGPGPGSGHGHYDRLRGQPQHLAIDQYSESSFRSDLEPPPGNYGQAYFSSEDLRGVEVHQGPPLPGRYGGGSTHKRPTIGQAYACQSSPTQPHPPEKKPYLKQPDQEHDEDASVRHGLRNWRIHSYLSTYEDGGEEGLTQPMGPDAFEDPPQSQQPAAAETSAPHFGLKEPPNVPPKPRPDILRPRFGKPRLPESSNIDPAQPTTKDLLPSVSDLKPFVLDKKDGVEIERERESERGAVREVGMDVEMKEGPDLFLSKHESFRTRINPLLQRSSRLRSSLIFSSSKAEIHSGSLGLKPATEEDEALDTVRTSSIVAQILEKRRSLSRDPYEWRKKVEEKDKENDKEEKEKKEKEENEKEKERQQEEKEIQLKVEIKAKEDPYKSNEEVKTTPTVEKSEVTISSLKMNDPASPLNQPPPNTTPQIPTVSVSSAEPEAKKPDISAKIAELNRRPSTSSSKPPIITAKPYVSYLKHAEPLQPNKEENASEGQKKDIFKSLKPPPSPKLFRRDQLKLKGLNPRRISCGEESITTDATDAEKSEMKKTRSQSSSTLPHDLSKEGLQKVMGSNTSINTLGEGKGEGKPLDFLKRQTQRLKGFLGPKDKEKKFSGDEKGMSMVIETTEDSSKKQSSSAKDTGSTNTDQTTVNHKMSTGTSGPSRYQSPGSSVLFSSNLRDDTKVILEQISANSQKNRVEREETGGDKDTDAKEKGLEGQSTIKKNRFLRPQGNSQEREGLLKRIESLRKEKKVYSRFEMGNSLG</sequence>
<dbReference type="FunFam" id="3.30.870.10:FF:000004">
    <property type="entry name" value="protein FAM83H isoform X2"/>
    <property type="match status" value="1"/>
</dbReference>
<keyword evidence="7" id="KW-1185">Reference proteome</keyword>
<feature type="region of interest" description="Disordered" evidence="4">
    <location>
        <begin position="774"/>
        <end position="1177"/>
    </location>
</feature>
<feature type="compositionally biased region" description="Basic and acidic residues" evidence="4">
    <location>
        <begin position="774"/>
        <end position="834"/>
    </location>
</feature>
<comment type="subcellular location">
    <subcellularLocation>
        <location evidence="1">Cytoplasm</location>
    </subcellularLocation>
</comment>
<evidence type="ECO:0000256" key="3">
    <source>
        <dbReference type="ARBA" id="ARBA00022490"/>
    </source>
</evidence>
<feature type="compositionally biased region" description="Basic and acidic residues" evidence="4">
    <location>
        <begin position="1021"/>
        <end position="1032"/>
    </location>
</feature>
<dbReference type="Pfam" id="PF07894">
    <property type="entry name" value="SACK1"/>
    <property type="match status" value="1"/>
</dbReference>
<dbReference type="GO" id="GO:0005737">
    <property type="term" value="C:cytoplasm"/>
    <property type="evidence" value="ECO:0007669"/>
    <property type="project" value="UniProtKB-SubCell"/>
</dbReference>
<comment type="similarity">
    <text evidence="2">Belongs to the FAM83 family.</text>
</comment>
<dbReference type="GO" id="GO:1990254">
    <property type="term" value="F:keratin filament binding"/>
    <property type="evidence" value="ECO:0007669"/>
    <property type="project" value="TreeGrafter"/>
</dbReference>
<dbReference type="GO" id="GO:0044380">
    <property type="term" value="P:protein localization to cytoskeleton"/>
    <property type="evidence" value="ECO:0007669"/>
    <property type="project" value="TreeGrafter"/>
</dbReference>
<dbReference type="OrthoDB" id="9832446at2759"/>
<feature type="compositionally biased region" description="Polar residues" evidence="4">
    <location>
        <begin position="639"/>
        <end position="650"/>
    </location>
</feature>
<name>A0A3Q3MEF4_9TELE</name>
<dbReference type="SUPFAM" id="SSF56024">
    <property type="entry name" value="Phospholipase D/nuclease"/>
    <property type="match status" value="1"/>
</dbReference>
<dbReference type="GeneID" id="113126517"/>
<organism evidence="6 7">
    <name type="scientific">Mastacembelus armatus</name>
    <name type="common">zig-zag eel</name>
    <dbReference type="NCBI Taxonomy" id="205130"/>
    <lineage>
        <taxon>Eukaryota</taxon>
        <taxon>Metazoa</taxon>
        <taxon>Chordata</taxon>
        <taxon>Craniata</taxon>
        <taxon>Vertebrata</taxon>
        <taxon>Euteleostomi</taxon>
        <taxon>Actinopterygii</taxon>
        <taxon>Neopterygii</taxon>
        <taxon>Teleostei</taxon>
        <taxon>Neoteleostei</taxon>
        <taxon>Acanthomorphata</taxon>
        <taxon>Anabantaria</taxon>
        <taxon>Synbranchiformes</taxon>
        <taxon>Mastacembelidae</taxon>
        <taxon>Mastacembelus</taxon>
    </lineage>
</organism>
<dbReference type="Ensembl" id="ENSMAMT00000019894.2">
    <property type="protein sequence ID" value="ENSMAMP00000019394.1"/>
    <property type="gene ID" value="ENSMAMG00000013042.2"/>
</dbReference>
<protein>
    <submittedName>
        <fullName evidence="6">Family with sequence similarity 83 member Hb</fullName>
    </submittedName>
</protein>
<evidence type="ECO:0000256" key="4">
    <source>
        <dbReference type="SAM" id="MobiDB-lite"/>
    </source>
</evidence>
<keyword evidence="3" id="KW-0963">Cytoplasm</keyword>
<reference evidence="6" key="1">
    <citation type="submission" date="2025-08" db="UniProtKB">
        <authorList>
            <consortium name="Ensembl"/>
        </authorList>
    </citation>
    <scope>IDENTIFICATION</scope>
</reference>
<evidence type="ECO:0000313" key="7">
    <source>
        <dbReference type="Proteomes" id="UP000261640"/>
    </source>
</evidence>
<feature type="compositionally biased region" description="Polar residues" evidence="4">
    <location>
        <begin position="835"/>
        <end position="850"/>
    </location>
</feature>
<dbReference type="Proteomes" id="UP000261640">
    <property type="component" value="Unplaced"/>
</dbReference>
<feature type="compositionally biased region" description="Basic and acidic residues" evidence="4">
    <location>
        <begin position="917"/>
        <end position="940"/>
    </location>
</feature>
<feature type="region of interest" description="Disordered" evidence="4">
    <location>
        <begin position="577"/>
        <end position="654"/>
    </location>
</feature>
<dbReference type="STRING" id="205130.ENSMAMP00000019394"/>
<reference evidence="6" key="2">
    <citation type="submission" date="2025-09" db="UniProtKB">
        <authorList>
            <consortium name="Ensembl"/>
        </authorList>
    </citation>
    <scope>IDENTIFICATION</scope>
</reference>
<dbReference type="FunCoup" id="A0A3Q3MEF4">
    <property type="interactions" value="1097"/>
</dbReference>
<dbReference type="PANTHER" id="PTHR16181:SF26">
    <property type="entry name" value="PROTEIN FAM83H"/>
    <property type="match status" value="1"/>
</dbReference>
<feature type="compositionally biased region" description="Low complexity" evidence="4">
    <location>
        <begin position="897"/>
        <end position="908"/>
    </location>
</feature>
<dbReference type="InterPro" id="IPR050944">
    <property type="entry name" value="FAM83"/>
</dbReference>
<dbReference type="GO" id="GO:0045095">
    <property type="term" value="C:keratin filament"/>
    <property type="evidence" value="ECO:0007669"/>
    <property type="project" value="TreeGrafter"/>
</dbReference>
<evidence type="ECO:0000259" key="5">
    <source>
        <dbReference type="Pfam" id="PF07894"/>
    </source>
</evidence>
<evidence type="ECO:0000313" key="6">
    <source>
        <dbReference type="Ensembl" id="ENSMAMP00000019394.1"/>
    </source>
</evidence>
<dbReference type="GO" id="GO:0019901">
    <property type="term" value="F:protein kinase binding"/>
    <property type="evidence" value="ECO:0007669"/>
    <property type="project" value="TreeGrafter"/>
</dbReference>
<dbReference type="GO" id="GO:0007165">
    <property type="term" value="P:signal transduction"/>
    <property type="evidence" value="ECO:0007669"/>
    <property type="project" value="TreeGrafter"/>
</dbReference>
<feature type="domain" description="Scaffolding anchor of CK1" evidence="5">
    <location>
        <begin position="13"/>
        <end position="286"/>
    </location>
</feature>
<dbReference type="CTD" id="565918"/>
<accession>A0A3Q3MEF4</accession>
<dbReference type="Gene3D" id="3.30.870.10">
    <property type="entry name" value="Endonuclease Chain A"/>
    <property type="match status" value="1"/>
</dbReference>
<dbReference type="AlphaFoldDB" id="A0A3Q3MEF4"/>